<evidence type="ECO:0000313" key="4">
    <source>
        <dbReference type="EMBL" id="KAL1132525.1"/>
    </source>
</evidence>
<evidence type="ECO:0000256" key="2">
    <source>
        <dbReference type="SAM" id="MobiDB-lite"/>
    </source>
</evidence>
<feature type="region of interest" description="Disordered" evidence="2">
    <location>
        <begin position="392"/>
        <end position="423"/>
    </location>
</feature>
<dbReference type="Proteomes" id="UP001558652">
    <property type="component" value="Unassembled WGS sequence"/>
</dbReference>
<accession>A0ABD0YMP0</accession>
<name>A0ABD0YMP0_9HEMI</name>
<evidence type="ECO:0000256" key="3">
    <source>
        <dbReference type="SAM" id="Phobius"/>
    </source>
</evidence>
<dbReference type="InterPro" id="IPR036846">
    <property type="entry name" value="GM2-AP_sf"/>
</dbReference>
<feature type="compositionally biased region" description="Basic and acidic residues" evidence="2">
    <location>
        <begin position="401"/>
        <end position="412"/>
    </location>
</feature>
<gene>
    <name evidence="4" type="ORF">AAG570_010480</name>
</gene>
<comment type="caution">
    <text evidence="4">The sequence shown here is derived from an EMBL/GenBank/DDBJ whole genome shotgun (WGS) entry which is preliminary data.</text>
</comment>
<evidence type="ECO:0000313" key="5">
    <source>
        <dbReference type="Proteomes" id="UP001558652"/>
    </source>
</evidence>
<keyword evidence="5" id="KW-1185">Reference proteome</keyword>
<dbReference type="AlphaFoldDB" id="A0ABD0YMP0"/>
<keyword evidence="1" id="KW-0732">Signal</keyword>
<evidence type="ECO:0000256" key="1">
    <source>
        <dbReference type="ARBA" id="ARBA00022729"/>
    </source>
</evidence>
<organism evidence="4 5">
    <name type="scientific">Ranatra chinensis</name>
    <dbReference type="NCBI Taxonomy" id="642074"/>
    <lineage>
        <taxon>Eukaryota</taxon>
        <taxon>Metazoa</taxon>
        <taxon>Ecdysozoa</taxon>
        <taxon>Arthropoda</taxon>
        <taxon>Hexapoda</taxon>
        <taxon>Insecta</taxon>
        <taxon>Pterygota</taxon>
        <taxon>Neoptera</taxon>
        <taxon>Paraneoptera</taxon>
        <taxon>Hemiptera</taxon>
        <taxon>Heteroptera</taxon>
        <taxon>Panheteroptera</taxon>
        <taxon>Nepomorpha</taxon>
        <taxon>Nepidae</taxon>
        <taxon>Ranatrinae</taxon>
        <taxon>Ranatra</taxon>
    </lineage>
</organism>
<dbReference type="EMBL" id="JBFDAA010000005">
    <property type="protein sequence ID" value="KAL1132525.1"/>
    <property type="molecule type" value="Genomic_DNA"/>
</dbReference>
<keyword evidence="3" id="KW-0472">Membrane</keyword>
<dbReference type="PANTHER" id="PTHR21112">
    <property type="entry name" value="CHEMOSENSORY PROTEIN A 29A-RELATED"/>
    <property type="match status" value="1"/>
</dbReference>
<sequence>MASKRRNMFYENKKQETTEIAFFLRVFQGNYTVRNATYKAQPFKAFPYIMYNKYRTEFYFEKEGKQIGCKRALIPLSMDIFYSGVVSMVETQEDPRRHNHGLLAVQTCILHVALARPGMGPLARQISAYFEHGRPPYGRTSFDPTNVAPRERKVRVDTAMDYYQIGLVFVFNLACILQMTPARHRMGPLAGPYVIVPKQIADCQNKGTNELRVVSSKLSKIGRSTYSYTSDVLLPHGLTDEITGNYTIQNATYKPSSLKAFPTIFYDEYRTDIYFVMKGKRIGCKSIKVVVSVVRRRNSSVDTIMECCHLGIVYTISLAFILQMASGRPIVGPLGGPYLFIPKQVADCTNKGTNELRIVSSKLSKIGRDTYSYTTDVILPYGLTDEITHGTSGPSVPFAKEAGDVGSSRDRGNPPFGANLMRNRTDDSPLNVWGSASASNTSVSCSGPPLSSGMLRMAIIVNPETVRPAPLELPSLEGQLTNTHSQSILKGTSPPTRRYANLANEKYTLNRFLFSCNLQIGIRCAVNGNGGWKENAFNFHFGQACTTAKKIFPEVYELVKKEFGSFEDCPIPPGNYTIRNAIYKPSSLKAFPSILYGQYRTDFYYQKNGKRIGCKRIIFDREEGRKRGESEGVRKRREGDIGEVKLRDLETEELKIGRGNSLPKKVYPDTKEIKTAFVRGLMRVEHKPDAWRQISAPRDQSSHLRLRKTRIATCTMSHWRLGLVYLVSILQMVPAKPTIRPLSGPFLLVPKQVADCANKGTDELRLVSSKLSKIGRDTYSYTSDVLLPYGLSDEISFGIRCASYGNGGWKENAFNFHFGQICTIVKAVFPEIYELIKIHGNVQDCPVPPVRLITLCTSKYPSNSGMSRMAIIVNPETVSKSGVTDPTATAAAVSQALAHEHAVCPADRGGISGIHALLHATI</sequence>
<protein>
    <submittedName>
        <fullName evidence="4">Uncharacterized protein</fullName>
    </submittedName>
</protein>
<dbReference type="Gene3D" id="2.70.220.10">
    <property type="entry name" value="Ganglioside GM2 activator"/>
    <property type="match status" value="1"/>
</dbReference>
<feature type="transmembrane region" description="Helical" evidence="3">
    <location>
        <begin position="162"/>
        <end position="180"/>
    </location>
</feature>
<reference evidence="4 5" key="1">
    <citation type="submission" date="2024-07" db="EMBL/GenBank/DDBJ databases">
        <title>Chromosome-level genome assembly of the water stick insect Ranatra chinensis (Heteroptera: Nepidae).</title>
        <authorList>
            <person name="Liu X."/>
        </authorList>
    </citation>
    <scope>NUCLEOTIDE SEQUENCE [LARGE SCALE GENOMIC DNA]</scope>
    <source>
        <strain evidence="4">Cailab_2021Rc</strain>
        <tissue evidence="4">Muscle</tissue>
    </source>
</reference>
<keyword evidence="3" id="KW-1133">Transmembrane helix</keyword>
<keyword evidence="3" id="KW-0812">Transmembrane</keyword>
<dbReference type="PANTHER" id="PTHR21112:SF0">
    <property type="entry name" value="CHEMOSENSORY PROTEIN A 29A-RELATED"/>
    <property type="match status" value="1"/>
</dbReference>
<proteinExistence type="predicted"/>